<evidence type="ECO:0000256" key="4">
    <source>
        <dbReference type="ARBA" id="ARBA00023015"/>
    </source>
</evidence>
<organism evidence="8 9">
    <name type="scientific">Conexibacter stalactiti</name>
    <dbReference type="NCBI Taxonomy" id="1940611"/>
    <lineage>
        <taxon>Bacteria</taxon>
        <taxon>Bacillati</taxon>
        <taxon>Actinomycetota</taxon>
        <taxon>Thermoleophilia</taxon>
        <taxon>Solirubrobacterales</taxon>
        <taxon>Conexibacteraceae</taxon>
        <taxon>Conexibacter</taxon>
    </lineage>
</organism>
<evidence type="ECO:0000313" key="8">
    <source>
        <dbReference type="EMBL" id="MDW5598604.1"/>
    </source>
</evidence>
<keyword evidence="6" id="KW-0804">Transcription</keyword>
<evidence type="ECO:0000256" key="1">
    <source>
        <dbReference type="ARBA" id="ARBA00007957"/>
    </source>
</evidence>
<proteinExistence type="inferred from homology"/>
<evidence type="ECO:0000256" key="7">
    <source>
        <dbReference type="SAM" id="MobiDB-lite"/>
    </source>
</evidence>
<sequence>MSEPHSHTAHAHAHSSADWQEHTLRTLTEAGHRKGGARNAVVELLAEQDCALTAQEIDDRLRDGGRAVGRASVYRILELLTELRLVQRIDVGQGIARYERHQPDGDHHHHLVCDNCGTIEPFEDPSLEQAIEQVSRRLSFAVDEHDVVLHGACSDCREG</sequence>
<dbReference type="CDD" id="cd07153">
    <property type="entry name" value="Fur_like"/>
    <property type="match status" value="1"/>
</dbReference>
<dbReference type="SUPFAM" id="SSF46785">
    <property type="entry name" value="Winged helix' DNA-binding domain"/>
    <property type="match status" value="1"/>
</dbReference>
<dbReference type="RefSeq" id="WP_318601140.1">
    <property type="nucleotide sequence ID" value="NZ_JAWSTH010000156.1"/>
</dbReference>
<comment type="similarity">
    <text evidence="1">Belongs to the Fur family.</text>
</comment>
<accession>A0ABU4I0A9</accession>
<keyword evidence="3" id="KW-0862">Zinc</keyword>
<dbReference type="InterPro" id="IPR002481">
    <property type="entry name" value="FUR"/>
</dbReference>
<evidence type="ECO:0000256" key="3">
    <source>
        <dbReference type="ARBA" id="ARBA00022833"/>
    </source>
</evidence>
<dbReference type="PANTHER" id="PTHR33202">
    <property type="entry name" value="ZINC UPTAKE REGULATION PROTEIN"/>
    <property type="match status" value="1"/>
</dbReference>
<gene>
    <name evidence="8" type="ORF">R7226_29860</name>
</gene>
<keyword evidence="4" id="KW-0805">Transcription regulation</keyword>
<dbReference type="EMBL" id="JAWSTH010000156">
    <property type="protein sequence ID" value="MDW5598604.1"/>
    <property type="molecule type" value="Genomic_DNA"/>
</dbReference>
<keyword evidence="5" id="KW-0238">DNA-binding</keyword>
<feature type="region of interest" description="Disordered" evidence="7">
    <location>
        <begin position="1"/>
        <end position="20"/>
    </location>
</feature>
<protein>
    <submittedName>
        <fullName evidence="8">Fur family transcriptional regulator</fullName>
    </submittedName>
</protein>
<evidence type="ECO:0000313" key="9">
    <source>
        <dbReference type="Proteomes" id="UP001284601"/>
    </source>
</evidence>
<evidence type="ECO:0000256" key="2">
    <source>
        <dbReference type="ARBA" id="ARBA00022491"/>
    </source>
</evidence>
<dbReference type="PANTHER" id="PTHR33202:SF7">
    <property type="entry name" value="FERRIC UPTAKE REGULATION PROTEIN"/>
    <property type="match status" value="1"/>
</dbReference>
<dbReference type="Gene3D" id="3.30.1490.190">
    <property type="match status" value="1"/>
</dbReference>
<dbReference type="InterPro" id="IPR036388">
    <property type="entry name" value="WH-like_DNA-bd_sf"/>
</dbReference>
<dbReference type="InterPro" id="IPR043135">
    <property type="entry name" value="Fur_C"/>
</dbReference>
<comment type="caution">
    <text evidence="8">The sequence shown here is derived from an EMBL/GenBank/DDBJ whole genome shotgun (WGS) entry which is preliminary data.</text>
</comment>
<dbReference type="Pfam" id="PF01475">
    <property type="entry name" value="FUR"/>
    <property type="match status" value="1"/>
</dbReference>
<dbReference type="InterPro" id="IPR036390">
    <property type="entry name" value="WH_DNA-bd_sf"/>
</dbReference>
<evidence type="ECO:0000256" key="5">
    <source>
        <dbReference type="ARBA" id="ARBA00023125"/>
    </source>
</evidence>
<keyword evidence="2" id="KW-0678">Repressor</keyword>
<dbReference type="Proteomes" id="UP001284601">
    <property type="component" value="Unassembled WGS sequence"/>
</dbReference>
<name>A0ABU4I0A9_9ACTN</name>
<reference evidence="9" key="1">
    <citation type="submission" date="2023-07" db="EMBL/GenBank/DDBJ databases">
        <title>Conexibacter stalactiti sp. nov., isolated from stalactites in a lava cave and emended description of the genus Conexibacter.</title>
        <authorList>
            <person name="Lee S.D."/>
        </authorList>
    </citation>
    <scope>NUCLEOTIDE SEQUENCE [LARGE SCALE GENOMIC DNA]</scope>
    <source>
        <strain evidence="9">KCTC 39840</strain>
    </source>
</reference>
<keyword evidence="9" id="KW-1185">Reference proteome</keyword>
<dbReference type="Gene3D" id="1.10.10.10">
    <property type="entry name" value="Winged helix-like DNA-binding domain superfamily/Winged helix DNA-binding domain"/>
    <property type="match status" value="1"/>
</dbReference>
<evidence type="ECO:0000256" key="6">
    <source>
        <dbReference type="ARBA" id="ARBA00023163"/>
    </source>
</evidence>